<evidence type="ECO:0000313" key="6">
    <source>
        <dbReference type="EMBL" id="MDW4825585.1"/>
    </source>
</evidence>
<dbReference type="InterPro" id="IPR011765">
    <property type="entry name" value="Pept_M16_N"/>
</dbReference>
<evidence type="ECO:0000256" key="2">
    <source>
        <dbReference type="SAM" id="SignalP"/>
    </source>
</evidence>
<dbReference type="InterPro" id="IPR011249">
    <property type="entry name" value="Metalloenz_LuxS/M16"/>
</dbReference>
<feature type="chain" id="PRO_5043734604" evidence="2">
    <location>
        <begin position="24"/>
        <end position="443"/>
    </location>
</feature>
<dbReference type="EMBL" id="JAPMLE010000001">
    <property type="protein sequence ID" value="MDR8525561.1"/>
    <property type="molecule type" value="Genomic_DNA"/>
</dbReference>
<name>A0AAW8NSM5_9GAMM</name>
<keyword evidence="8" id="KW-1185">Reference proteome</keyword>
<evidence type="ECO:0000256" key="1">
    <source>
        <dbReference type="ARBA" id="ARBA00007261"/>
    </source>
</evidence>
<dbReference type="PANTHER" id="PTHR11851:SF49">
    <property type="entry name" value="MITOCHONDRIAL-PROCESSING PEPTIDASE SUBUNIT ALPHA"/>
    <property type="match status" value="1"/>
</dbReference>
<evidence type="ECO:0000259" key="4">
    <source>
        <dbReference type="Pfam" id="PF05193"/>
    </source>
</evidence>
<dbReference type="InterPro" id="IPR007863">
    <property type="entry name" value="Peptidase_M16_C"/>
</dbReference>
<protein>
    <submittedName>
        <fullName evidence="5">Pitrilysin family protein</fullName>
    </submittedName>
</protein>
<dbReference type="Proteomes" id="UP001271263">
    <property type="component" value="Unassembled WGS sequence"/>
</dbReference>
<accession>A0AAW8NSM5</accession>
<dbReference type="PANTHER" id="PTHR11851">
    <property type="entry name" value="METALLOPROTEASE"/>
    <property type="match status" value="1"/>
</dbReference>
<keyword evidence="2" id="KW-0732">Signal</keyword>
<dbReference type="AlphaFoldDB" id="A0AAW8NSM5"/>
<reference evidence="6 8" key="1">
    <citation type="journal article" date="2022" name="bioRxiv">
        <title>Prophages regulate Shewanella fidelis 3313 motility and biofilm formation: implications for gut colonization dynamics in Ciona robusta.</title>
        <authorList>
            <person name="Natarajan O."/>
            <person name="Gibboney S.L."/>
            <person name="Young M.N."/>
            <person name="Lim S.J."/>
            <person name="Pluta N."/>
            <person name="Atkinson C.G."/>
            <person name="Leigh B.A."/>
            <person name="Liberti A."/>
            <person name="Kees E.D."/>
            <person name="Breitbart M."/>
            <person name="Gralnick J.A."/>
            <person name="Dishaw L.J."/>
        </authorList>
    </citation>
    <scope>NUCLEOTIDE SEQUENCE [LARGE SCALE GENOMIC DNA]</scope>
    <source>
        <strain evidence="6 8">JG4066</strain>
    </source>
</reference>
<dbReference type="EMBL" id="JAPMLD010000008">
    <property type="protein sequence ID" value="MDW4825585.1"/>
    <property type="molecule type" value="Genomic_DNA"/>
</dbReference>
<dbReference type="Gene3D" id="3.30.830.10">
    <property type="entry name" value="Metalloenzyme, LuxS/M16 peptidase-like"/>
    <property type="match status" value="2"/>
</dbReference>
<sequence length="443" mass="49503">MKRYTKALLMSLGLLMATPMAHATKAEDIQSFTLDNGMKIMVLEDSSIPNANMYLFWKVGSRNEVPGITGISHFFEHMMFNGAKKYGPKMFDRTMEAAGGANNAYTTENLTVYTDWFPANAIETIFDLEADRIENLDINEQMVESERGVVASERLTGLENSNWRVIQEELKGAAFRAHPYSWSVIGHESDIAAWTLEDLTQYHKTYYAPNNAVVVIAGDVKLAEVKKLADKYFAPIPAQAPPREVKTVEPLQKGERRVFVQKASVSTPNVMLGYHVPATSNSDYYALDLLSSILTTGNSSRMYQGLVDKQVAIQVDTYMPMSFDPNLFYVMGVANPGVTAAELEGAMLAEIKRIAEEGVTETELEKVKNIKLMGFYRTMETINGKANTIGTYELFFGSYDKLFNAPEQYNKVTPADIQRVAQTYLKRSNRTVAVLAAEEEADQ</sequence>
<organism evidence="5 7">
    <name type="scientific">Shewanella fidelis</name>
    <dbReference type="NCBI Taxonomy" id="173509"/>
    <lineage>
        <taxon>Bacteria</taxon>
        <taxon>Pseudomonadati</taxon>
        <taxon>Pseudomonadota</taxon>
        <taxon>Gammaproteobacteria</taxon>
        <taxon>Alteromonadales</taxon>
        <taxon>Shewanellaceae</taxon>
        <taxon>Shewanella</taxon>
    </lineage>
</organism>
<reference evidence="5" key="2">
    <citation type="submission" date="2022-11" db="EMBL/GenBank/DDBJ databases">
        <title>Prophages regulate Shewanella fidelis motility and biofilm formation: implications for gut colonization dynamics in Ciona robusta.</title>
        <authorList>
            <person name="Natarajan O."/>
            <person name="Gibboney S.L."/>
            <person name="Young M.N."/>
            <person name="Lim S.J."/>
            <person name="Pluta N."/>
            <person name="Atkinson C.G.F."/>
            <person name="Leigh B.A."/>
            <person name="Liberti A."/>
            <person name="Kees E."/>
            <person name="Breitbart M."/>
            <person name="Gralnick J."/>
            <person name="Dishaw L.J."/>
        </authorList>
    </citation>
    <scope>NUCLEOTIDE SEQUENCE</scope>
    <source>
        <strain evidence="5">3313</strain>
    </source>
</reference>
<dbReference type="InterPro" id="IPR050361">
    <property type="entry name" value="MPP/UQCRC_Complex"/>
</dbReference>
<dbReference type="GO" id="GO:0046872">
    <property type="term" value="F:metal ion binding"/>
    <property type="evidence" value="ECO:0007669"/>
    <property type="project" value="InterPro"/>
</dbReference>
<evidence type="ECO:0000313" key="5">
    <source>
        <dbReference type="EMBL" id="MDR8525561.1"/>
    </source>
</evidence>
<evidence type="ECO:0000313" key="7">
    <source>
        <dbReference type="Proteomes" id="UP001259340"/>
    </source>
</evidence>
<dbReference type="Pfam" id="PF00675">
    <property type="entry name" value="Peptidase_M16"/>
    <property type="match status" value="1"/>
</dbReference>
<comment type="similarity">
    <text evidence="1">Belongs to the peptidase M16 family.</text>
</comment>
<feature type="signal peptide" evidence="2">
    <location>
        <begin position="1"/>
        <end position="23"/>
    </location>
</feature>
<feature type="domain" description="Peptidase M16 N-terminal" evidence="3">
    <location>
        <begin position="42"/>
        <end position="186"/>
    </location>
</feature>
<evidence type="ECO:0000259" key="3">
    <source>
        <dbReference type="Pfam" id="PF00675"/>
    </source>
</evidence>
<gene>
    <name evidence="5" type="ORF">OS133_18260</name>
    <name evidence="6" type="ORF">OS134_16060</name>
</gene>
<dbReference type="Pfam" id="PF05193">
    <property type="entry name" value="Peptidase_M16_C"/>
    <property type="match status" value="1"/>
</dbReference>
<feature type="domain" description="Peptidase M16 C-terminal" evidence="4">
    <location>
        <begin position="194"/>
        <end position="370"/>
    </location>
</feature>
<comment type="caution">
    <text evidence="5">The sequence shown here is derived from an EMBL/GenBank/DDBJ whole genome shotgun (WGS) entry which is preliminary data.</text>
</comment>
<proteinExistence type="inferred from homology"/>
<evidence type="ECO:0000313" key="8">
    <source>
        <dbReference type="Proteomes" id="UP001271263"/>
    </source>
</evidence>
<dbReference type="RefSeq" id="WP_028769376.1">
    <property type="nucleotide sequence ID" value="NZ_JAPMLA010000004.1"/>
</dbReference>
<dbReference type="SUPFAM" id="SSF63411">
    <property type="entry name" value="LuxS/MPP-like metallohydrolase"/>
    <property type="match status" value="2"/>
</dbReference>
<dbReference type="Proteomes" id="UP001259340">
    <property type="component" value="Unassembled WGS sequence"/>
</dbReference>